<evidence type="ECO:0000313" key="3">
    <source>
        <dbReference type="EMBL" id="EIW85256.1"/>
    </source>
</evidence>
<evidence type="ECO:0000313" key="4">
    <source>
        <dbReference type="Proteomes" id="UP000053558"/>
    </source>
</evidence>
<name>A0A5M3N1S2_CONPW</name>
<comment type="caution">
    <text evidence="3">The sequence shown here is derived from an EMBL/GenBank/DDBJ whole genome shotgun (WGS) entry which is preliminary data.</text>
</comment>
<evidence type="ECO:0000256" key="1">
    <source>
        <dbReference type="SAM" id="MobiDB-lite"/>
    </source>
</evidence>
<dbReference type="Proteomes" id="UP000053558">
    <property type="component" value="Unassembled WGS sequence"/>
</dbReference>
<feature type="compositionally biased region" description="Polar residues" evidence="1">
    <location>
        <begin position="277"/>
        <end position="290"/>
    </location>
</feature>
<dbReference type="PANTHER" id="PTHR14379">
    <property type="entry name" value="LIMKAIN B LKAP"/>
    <property type="match status" value="1"/>
</dbReference>
<dbReference type="GO" id="GO:0005777">
    <property type="term" value="C:peroxisome"/>
    <property type="evidence" value="ECO:0007669"/>
    <property type="project" value="InterPro"/>
</dbReference>
<dbReference type="Gene3D" id="3.40.50.1010">
    <property type="entry name" value="5'-nuclease"/>
    <property type="match status" value="1"/>
</dbReference>
<reference evidence="4" key="1">
    <citation type="journal article" date="2012" name="Science">
        <title>The Paleozoic origin of enzymatic lignin decomposition reconstructed from 31 fungal genomes.</title>
        <authorList>
            <person name="Floudas D."/>
            <person name="Binder M."/>
            <person name="Riley R."/>
            <person name="Barry K."/>
            <person name="Blanchette R.A."/>
            <person name="Henrissat B."/>
            <person name="Martinez A.T."/>
            <person name="Otillar R."/>
            <person name="Spatafora J.W."/>
            <person name="Yadav J.S."/>
            <person name="Aerts A."/>
            <person name="Benoit I."/>
            <person name="Boyd A."/>
            <person name="Carlson A."/>
            <person name="Copeland A."/>
            <person name="Coutinho P.M."/>
            <person name="de Vries R.P."/>
            <person name="Ferreira P."/>
            <person name="Findley K."/>
            <person name="Foster B."/>
            <person name="Gaskell J."/>
            <person name="Glotzer D."/>
            <person name="Gorecki P."/>
            <person name="Heitman J."/>
            <person name="Hesse C."/>
            <person name="Hori C."/>
            <person name="Igarashi K."/>
            <person name="Jurgens J.A."/>
            <person name="Kallen N."/>
            <person name="Kersten P."/>
            <person name="Kohler A."/>
            <person name="Kuees U."/>
            <person name="Kumar T.K.A."/>
            <person name="Kuo A."/>
            <person name="LaButti K."/>
            <person name="Larrondo L.F."/>
            <person name="Lindquist E."/>
            <person name="Ling A."/>
            <person name="Lombard V."/>
            <person name="Lucas S."/>
            <person name="Lundell T."/>
            <person name="Martin R."/>
            <person name="McLaughlin D.J."/>
            <person name="Morgenstern I."/>
            <person name="Morin E."/>
            <person name="Murat C."/>
            <person name="Nagy L.G."/>
            <person name="Nolan M."/>
            <person name="Ohm R.A."/>
            <person name="Patyshakuliyeva A."/>
            <person name="Rokas A."/>
            <person name="Ruiz-Duenas F.J."/>
            <person name="Sabat G."/>
            <person name="Salamov A."/>
            <person name="Samejima M."/>
            <person name="Schmutz J."/>
            <person name="Slot J.C."/>
            <person name="St John F."/>
            <person name="Stenlid J."/>
            <person name="Sun H."/>
            <person name="Sun S."/>
            <person name="Syed K."/>
            <person name="Tsang A."/>
            <person name="Wiebenga A."/>
            <person name="Young D."/>
            <person name="Pisabarro A."/>
            <person name="Eastwood D.C."/>
            <person name="Martin F."/>
            <person name="Cullen D."/>
            <person name="Grigoriev I.V."/>
            <person name="Hibbett D.S."/>
        </authorList>
    </citation>
    <scope>NUCLEOTIDE SEQUENCE [LARGE SCALE GENOMIC DNA]</scope>
    <source>
        <strain evidence="4">RWD-64-598 SS2</strain>
    </source>
</reference>
<dbReference type="InterPro" id="IPR021139">
    <property type="entry name" value="NYN"/>
</dbReference>
<dbReference type="InterPro" id="IPR024768">
    <property type="entry name" value="Marf1"/>
</dbReference>
<dbReference type="GO" id="GO:1905762">
    <property type="term" value="F:CCR4-NOT complex binding"/>
    <property type="evidence" value="ECO:0007669"/>
    <property type="project" value="TreeGrafter"/>
</dbReference>
<dbReference type="AlphaFoldDB" id="A0A5M3N1S2"/>
<feature type="compositionally biased region" description="Polar residues" evidence="1">
    <location>
        <begin position="224"/>
        <end position="235"/>
    </location>
</feature>
<dbReference type="PANTHER" id="PTHR14379:SF3">
    <property type="entry name" value="MEIOSIS REGULATOR AND MRNA STABILITY FACTOR 1"/>
    <property type="match status" value="1"/>
</dbReference>
<feature type="region of interest" description="Disordered" evidence="1">
    <location>
        <begin position="189"/>
        <end position="327"/>
    </location>
</feature>
<dbReference type="OrthoDB" id="549353at2759"/>
<dbReference type="EMBL" id="JH711574">
    <property type="protein sequence ID" value="EIW85256.1"/>
    <property type="molecule type" value="Genomic_DNA"/>
</dbReference>
<dbReference type="RefSeq" id="XP_007764797.1">
    <property type="nucleotide sequence ID" value="XM_007766607.1"/>
</dbReference>
<evidence type="ECO:0000259" key="2">
    <source>
        <dbReference type="Pfam" id="PF01936"/>
    </source>
</evidence>
<dbReference type="GO" id="GO:0004540">
    <property type="term" value="F:RNA nuclease activity"/>
    <property type="evidence" value="ECO:0007669"/>
    <property type="project" value="InterPro"/>
</dbReference>
<feature type="compositionally biased region" description="Pro residues" evidence="1">
    <location>
        <begin position="247"/>
        <end position="257"/>
    </location>
</feature>
<dbReference type="GO" id="GO:0010468">
    <property type="term" value="P:regulation of gene expression"/>
    <property type="evidence" value="ECO:0007669"/>
    <property type="project" value="InterPro"/>
</dbReference>
<keyword evidence="4" id="KW-1185">Reference proteome</keyword>
<dbReference type="Pfam" id="PF01936">
    <property type="entry name" value="NYN"/>
    <property type="match status" value="1"/>
</dbReference>
<gene>
    <name evidence="3" type="ORF">CONPUDRAFT_135063</name>
</gene>
<protein>
    <recommendedName>
        <fullName evidence="2">NYN domain-containing protein</fullName>
    </recommendedName>
</protein>
<organism evidence="3 4">
    <name type="scientific">Coniophora puteana (strain RWD-64-598)</name>
    <name type="common">Brown rot fungus</name>
    <dbReference type="NCBI Taxonomy" id="741705"/>
    <lineage>
        <taxon>Eukaryota</taxon>
        <taxon>Fungi</taxon>
        <taxon>Dikarya</taxon>
        <taxon>Basidiomycota</taxon>
        <taxon>Agaricomycotina</taxon>
        <taxon>Agaricomycetes</taxon>
        <taxon>Agaricomycetidae</taxon>
        <taxon>Boletales</taxon>
        <taxon>Coniophorineae</taxon>
        <taxon>Coniophoraceae</taxon>
        <taxon>Coniophora</taxon>
    </lineage>
</organism>
<dbReference type="KEGG" id="cput:CONPUDRAFT_135063"/>
<feature type="compositionally biased region" description="Low complexity" evidence="1">
    <location>
        <begin position="717"/>
        <end position="734"/>
    </location>
</feature>
<accession>A0A5M3N1S2</accession>
<feature type="domain" description="NYN" evidence="2">
    <location>
        <begin position="7"/>
        <end position="150"/>
    </location>
</feature>
<dbReference type="GeneID" id="19200700"/>
<dbReference type="CDD" id="cd10910">
    <property type="entry name" value="PIN_limkain_b1_N_like"/>
    <property type="match status" value="1"/>
</dbReference>
<sequence>MPPSHSVAIFWDYENCSPPANAPGNDLVHRIRRMAHVFGGVTTFKAYTGLSDPCSSKTSKMRSELQSSGVSLIDCPHNNRKDVVDKMILVDMLAFAIDNSPEDATIVLISGDRDYAYAVSTLRLRQYRVVLIAPPISSPSLCQQASIIIDWDVAVLAKRSPASFEEPVRQRYMDEDRERVSNLSNLARNFAGDSSARPASNPVTPPSKPRRLSARELLRPCFGTTPSAPAQTLTTRGADDVSSQPQQHPPPKPPAPTPHRCRSASQPGQRPVVSPGVQVNSQEMTPTSEALNRGYPSPIRIQPDSEVLKSSSTPPEGARVSTDPRSEHPTFAVAKPITLAADQALSSFDFTMGKDSVERWSQLLPDASLPQGCRTADEEVTDQHLSASVETDIATPPRNATPPADPTPLSFNSCRSELYYMAREFEPTSSTAQPFQSSVHVEHEAPEVVVTEGHGNSAPSSFDASVQSTPAAYGVRELPDASHFDILLKHLRLKLREGQVRVLRSYLAACMAVHRPVLEAAGVPDLKFSKYVKLAAQLSLVNIGGENMESWVSLHPSQMTDEDLELAAAENIAAKYQARLAATHSPFAALHSAPMRKSRMQVPKQLLPLYDILSRAHESGMEQPSRTDVAVQLMKLKPTAYTDAGVTSFKDYAALAEKANLVVLGLQKTHAWMCLQPQWRGLGTDHGGSPAPAVTWPINQAGMSSFSNRAYSTGPLSTNSPMSTHSSLSTSQACSSSDGVSPPFAPRIPAAFEPLVVCLRQLRANGELQPLRSRIGALLTPNVYTNAGTAGFKEYISSAEAASMVQLGGYGGTAWVALHPSRI</sequence>
<proteinExistence type="predicted"/>
<feature type="region of interest" description="Disordered" evidence="1">
    <location>
        <begin position="713"/>
        <end position="734"/>
    </location>
</feature>